<dbReference type="Proteomes" id="UP000196573">
    <property type="component" value="Unassembled WGS sequence"/>
</dbReference>
<dbReference type="Pfam" id="PF14375">
    <property type="entry name" value="Cys_rich_CWC"/>
    <property type="match status" value="1"/>
</dbReference>
<evidence type="ECO:0000313" key="1">
    <source>
        <dbReference type="EMBL" id="SMA45373.1"/>
    </source>
</evidence>
<protein>
    <recommendedName>
        <fullName evidence="3">Cysteine-rich CWC</fullName>
    </recommendedName>
</protein>
<reference evidence="1 2" key="1">
    <citation type="submission" date="2017-03" db="EMBL/GenBank/DDBJ databases">
        <authorList>
            <person name="Afonso C.L."/>
            <person name="Miller P.J."/>
            <person name="Scott M.A."/>
            <person name="Spackman E."/>
            <person name="Goraichik I."/>
            <person name="Dimitrov K.M."/>
            <person name="Suarez D.L."/>
            <person name="Swayne D.E."/>
        </authorList>
    </citation>
    <scope>NUCLEOTIDE SEQUENCE [LARGE SCALE GENOMIC DNA]</scope>
    <source>
        <strain evidence="1">SB41UT1</strain>
    </source>
</reference>
<dbReference type="RefSeq" id="WP_087109847.1">
    <property type="nucleotide sequence ID" value="NZ_CBCSCN010000002.1"/>
</dbReference>
<dbReference type="InterPro" id="IPR032720">
    <property type="entry name" value="Cys_rich_CWC"/>
</dbReference>
<evidence type="ECO:0008006" key="3">
    <source>
        <dbReference type="Google" id="ProtNLM"/>
    </source>
</evidence>
<gene>
    <name evidence="1" type="ORF">EHSB41UT_01905</name>
</gene>
<proteinExistence type="predicted"/>
<evidence type="ECO:0000313" key="2">
    <source>
        <dbReference type="Proteomes" id="UP000196573"/>
    </source>
</evidence>
<dbReference type="EMBL" id="FWPT01000004">
    <property type="protein sequence ID" value="SMA45373.1"/>
    <property type="molecule type" value="Genomic_DNA"/>
</dbReference>
<keyword evidence="2" id="KW-1185">Reference proteome</keyword>
<name>A0A1X7AIK9_9GAMM</name>
<sequence length="72" mass="7770">MENELQTEDQCPLCGEPVGCGITAGNDHCWCFEMPPSPPDMEKPEGLDGQACLCNSCLMKLKKGEKLATPAK</sequence>
<organism evidence="1 2">
    <name type="scientific">Parendozoicomonas haliclonae</name>
    <dbReference type="NCBI Taxonomy" id="1960125"/>
    <lineage>
        <taxon>Bacteria</taxon>
        <taxon>Pseudomonadati</taxon>
        <taxon>Pseudomonadota</taxon>
        <taxon>Gammaproteobacteria</taxon>
        <taxon>Oceanospirillales</taxon>
        <taxon>Endozoicomonadaceae</taxon>
        <taxon>Parendozoicomonas</taxon>
    </lineage>
</organism>
<dbReference type="AlphaFoldDB" id="A0A1X7AIK9"/>
<accession>A0A1X7AIK9</accession>